<name>A0A2N6T785_9CORY</name>
<keyword evidence="2" id="KW-1185">Reference proteome</keyword>
<proteinExistence type="predicted"/>
<evidence type="ECO:0000313" key="1">
    <source>
        <dbReference type="EMBL" id="PMC65175.1"/>
    </source>
</evidence>
<evidence type="ECO:0000313" key="2">
    <source>
        <dbReference type="Proteomes" id="UP000235836"/>
    </source>
</evidence>
<dbReference type="RefSeq" id="WP_102723333.1">
    <property type="nucleotide sequence ID" value="NZ_PNHG01000002.1"/>
</dbReference>
<dbReference type="EMBL" id="PNHG01000002">
    <property type="protein sequence ID" value="PMC65175.1"/>
    <property type="molecule type" value="Genomic_DNA"/>
</dbReference>
<evidence type="ECO:0008006" key="3">
    <source>
        <dbReference type="Google" id="ProtNLM"/>
    </source>
</evidence>
<dbReference type="Proteomes" id="UP000235836">
    <property type="component" value="Unassembled WGS sequence"/>
</dbReference>
<accession>A0A2N6T785</accession>
<organism evidence="1 2">
    <name type="scientific">Corynebacterium tuscaniense</name>
    <dbReference type="NCBI Taxonomy" id="302449"/>
    <lineage>
        <taxon>Bacteria</taxon>
        <taxon>Bacillati</taxon>
        <taxon>Actinomycetota</taxon>
        <taxon>Actinomycetes</taxon>
        <taxon>Mycobacteriales</taxon>
        <taxon>Corynebacteriaceae</taxon>
        <taxon>Corynebacterium</taxon>
    </lineage>
</organism>
<sequence>MDNGSGEVLSGCEWCGRPFEQTPGRGRRRKYCGDSCKQRAYEARRGIPARTRNTLEAFESDEVGVQRAESIRDRLFELRCAAEDVATAAKEGADAEEIESLCTELVTMAKKLEQIR</sequence>
<dbReference type="AlphaFoldDB" id="A0A2N6T785"/>
<protein>
    <recommendedName>
        <fullName evidence="3">FCS-type domain-containing protein</fullName>
    </recommendedName>
</protein>
<comment type="caution">
    <text evidence="1">The sequence shown here is derived from an EMBL/GenBank/DDBJ whole genome shotgun (WGS) entry which is preliminary data.</text>
</comment>
<gene>
    <name evidence="1" type="ORF">CJ203_01785</name>
</gene>
<reference evidence="1 2" key="1">
    <citation type="submission" date="2017-09" db="EMBL/GenBank/DDBJ databases">
        <title>Bacterial strain isolated from the female urinary microbiota.</title>
        <authorList>
            <person name="Thomas-White K."/>
            <person name="Kumar N."/>
            <person name="Forster S."/>
            <person name="Putonti C."/>
            <person name="Lawley T."/>
            <person name="Wolfe A.J."/>
        </authorList>
    </citation>
    <scope>NUCLEOTIDE SEQUENCE [LARGE SCALE GENOMIC DNA]</scope>
    <source>
        <strain evidence="1 2">UMB0792</strain>
    </source>
</reference>